<accession>A0A4R7C4A9</accession>
<evidence type="ECO:0000313" key="2">
    <source>
        <dbReference type="EMBL" id="TDR93360.1"/>
    </source>
</evidence>
<proteinExistence type="predicted"/>
<comment type="caution">
    <text evidence="2">The sequence shown here is derived from an EMBL/GenBank/DDBJ whole genome shotgun (WGS) entry which is preliminary data.</text>
</comment>
<dbReference type="EMBL" id="SNZR01000011">
    <property type="protein sequence ID" value="TDR93360.1"/>
    <property type="molecule type" value="Genomic_DNA"/>
</dbReference>
<feature type="region of interest" description="Disordered" evidence="1">
    <location>
        <begin position="1"/>
        <end position="37"/>
    </location>
</feature>
<keyword evidence="3" id="KW-1185">Reference proteome</keyword>
<reference evidence="2 3" key="1">
    <citation type="submission" date="2019-03" db="EMBL/GenBank/DDBJ databases">
        <title>Genomic Encyclopedia of Type Strains, Phase IV (KMG-IV): sequencing the most valuable type-strain genomes for metagenomic binning, comparative biology and taxonomic classification.</title>
        <authorList>
            <person name="Goeker M."/>
        </authorList>
    </citation>
    <scope>NUCLEOTIDE SEQUENCE [LARGE SCALE GENOMIC DNA]</scope>
    <source>
        <strain evidence="2 3">DSM 25903</strain>
    </source>
</reference>
<dbReference type="RefSeq" id="WP_133768368.1">
    <property type="nucleotide sequence ID" value="NZ_SNZR01000011.1"/>
</dbReference>
<feature type="compositionally biased region" description="Basic residues" evidence="1">
    <location>
        <begin position="27"/>
        <end position="36"/>
    </location>
</feature>
<gene>
    <name evidence="2" type="ORF">EV668_0620</name>
</gene>
<dbReference type="Proteomes" id="UP000295122">
    <property type="component" value="Unassembled WGS sequence"/>
</dbReference>
<organism evidence="2 3">
    <name type="scientific">Enterovirga rhinocerotis</name>
    <dbReference type="NCBI Taxonomy" id="1339210"/>
    <lineage>
        <taxon>Bacteria</taxon>
        <taxon>Pseudomonadati</taxon>
        <taxon>Pseudomonadota</taxon>
        <taxon>Alphaproteobacteria</taxon>
        <taxon>Hyphomicrobiales</taxon>
        <taxon>Methylobacteriaceae</taxon>
        <taxon>Enterovirga</taxon>
    </lineage>
</organism>
<evidence type="ECO:0000313" key="3">
    <source>
        <dbReference type="Proteomes" id="UP000295122"/>
    </source>
</evidence>
<name>A0A4R7C4A9_9HYPH</name>
<dbReference type="AlphaFoldDB" id="A0A4R7C4A9"/>
<evidence type="ECO:0000256" key="1">
    <source>
        <dbReference type="SAM" id="MobiDB-lite"/>
    </source>
</evidence>
<sequence length="184" mass="20432">MSASDPTDIVSMPAESAPLRRGEPARPRRLRRRRGASTRPLPESYLRDVETIRALVDWFGAHLICPRSGCGRAGRCTDVGEPRFPFCFRHYRGEIRYALELVGAHLGLDGAWYGVEAPHRGPSFLGALAAQGVRIEALRQPRGRREEWSWARDPDATARLAELRAEGKARRAAAPLRPPACGSR</sequence>
<protein>
    <submittedName>
        <fullName evidence="2">Uncharacterized protein</fullName>
    </submittedName>
</protein>